<feature type="region of interest" description="Disordered" evidence="1">
    <location>
        <begin position="557"/>
        <end position="606"/>
    </location>
</feature>
<evidence type="ECO:0000256" key="1">
    <source>
        <dbReference type="SAM" id="MobiDB-lite"/>
    </source>
</evidence>
<feature type="compositionally biased region" description="Basic residues" evidence="1">
    <location>
        <begin position="592"/>
        <end position="603"/>
    </location>
</feature>
<reference evidence="2 3" key="1">
    <citation type="submission" date="2015-08" db="EMBL/GenBank/DDBJ databases">
        <title>Next Generation Sequencing and Analysis of the Genome of Puccinia sorghi L Schw, the Causal Agent of Maize Common Rust.</title>
        <authorList>
            <person name="Rochi L."/>
            <person name="Burguener G."/>
            <person name="Darino M."/>
            <person name="Turjanski A."/>
            <person name="Kreff E."/>
            <person name="Dieguez M.J."/>
            <person name="Sacco F."/>
        </authorList>
    </citation>
    <scope>NUCLEOTIDE SEQUENCE [LARGE SCALE GENOMIC DNA]</scope>
    <source>
        <strain evidence="2 3">RO10H11247</strain>
    </source>
</reference>
<feature type="region of interest" description="Disordered" evidence="1">
    <location>
        <begin position="272"/>
        <end position="294"/>
    </location>
</feature>
<keyword evidence="3" id="KW-1185">Reference proteome</keyword>
<protein>
    <submittedName>
        <fullName evidence="2">Uncharacterized protein</fullName>
    </submittedName>
</protein>
<sequence>MAFRAYLPLVKNYLLWVWELQSRVKDVKKRDPSSRVFFFILVTIQSQTFFISCIQWEKIPNPLLLIYSPKSINSCVDVIKYAPSKLENLKNFCHPNSLEIGMEQIPAGIRRSPIIQPNMHLTSSYLKECFPKGFIKGDYNRYGGIDVLKFSRNTWDEEVRFGTGIILTEVGNIPVSEIMLLQKTKKDFYIMCKTVVERKTICSIVKLRVLLFIFQVIFERDSEFSALTPPRFPLPLSSRKPSNFHFLQHHPNLTSPVSVSLLRPPAMQNPDPLAPQPSRFAPEAPSKLDSSATDKSKGSLQKFLKILSFVYFGPPQLPTCTIPSVAAISETRSYHLAYKDSTPFHLLTFSVLLEEEYILGVLDSLIHTMLHDSIRVFNTQPTLFASTTHRMFWCLSGAGPICMQMGVADNLIPNPHLCTTTHLGQRRNIQWVVDAKRVGCVLNPLPLLKRILICGTQSSGVHIAACLHKVAQFYDICINFPNVNQAIVHKYLQLYFFSSMNLFFLKFEQLLESTSSTDVRKPAWFHVICALASRQEYVMWSKVPVYCHIDAGEDEPQETQKMDLKQEVETRDRQREITKKKNKPQGKPLEKLKRRQKQNSKKIGRNEIKKFWTLRRRKDQREN</sequence>
<dbReference type="AlphaFoldDB" id="A0A0L6UHD1"/>
<accession>A0A0L6UHD1</accession>
<comment type="caution">
    <text evidence="2">The sequence shown here is derived from an EMBL/GenBank/DDBJ whole genome shotgun (WGS) entry which is preliminary data.</text>
</comment>
<feature type="compositionally biased region" description="Basic and acidic residues" evidence="1">
    <location>
        <begin position="558"/>
        <end position="579"/>
    </location>
</feature>
<evidence type="ECO:0000313" key="2">
    <source>
        <dbReference type="EMBL" id="KNZ47923.1"/>
    </source>
</evidence>
<name>A0A0L6UHD1_9BASI</name>
<gene>
    <name evidence="2" type="ORF">VP01_603g4</name>
</gene>
<dbReference type="VEuPathDB" id="FungiDB:VP01_603g4"/>
<dbReference type="Proteomes" id="UP000037035">
    <property type="component" value="Unassembled WGS sequence"/>
</dbReference>
<organism evidence="2 3">
    <name type="scientific">Puccinia sorghi</name>
    <dbReference type="NCBI Taxonomy" id="27349"/>
    <lineage>
        <taxon>Eukaryota</taxon>
        <taxon>Fungi</taxon>
        <taxon>Dikarya</taxon>
        <taxon>Basidiomycota</taxon>
        <taxon>Pucciniomycotina</taxon>
        <taxon>Pucciniomycetes</taxon>
        <taxon>Pucciniales</taxon>
        <taxon>Pucciniaceae</taxon>
        <taxon>Puccinia</taxon>
    </lineage>
</organism>
<dbReference type="EMBL" id="LAVV01011319">
    <property type="protein sequence ID" value="KNZ47923.1"/>
    <property type="molecule type" value="Genomic_DNA"/>
</dbReference>
<proteinExistence type="predicted"/>
<evidence type="ECO:0000313" key="3">
    <source>
        <dbReference type="Proteomes" id="UP000037035"/>
    </source>
</evidence>